<organism evidence="3 4">
    <name type="scientific">Hypsibius exemplaris</name>
    <name type="common">Freshwater tardigrade</name>
    <dbReference type="NCBI Taxonomy" id="2072580"/>
    <lineage>
        <taxon>Eukaryota</taxon>
        <taxon>Metazoa</taxon>
        <taxon>Ecdysozoa</taxon>
        <taxon>Tardigrada</taxon>
        <taxon>Eutardigrada</taxon>
        <taxon>Parachela</taxon>
        <taxon>Hypsibioidea</taxon>
        <taxon>Hypsibiidae</taxon>
        <taxon>Hypsibius</taxon>
    </lineage>
</organism>
<protein>
    <submittedName>
        <fullName evidence="3">Uncharacterized protein</fullName>
    </submittedName>
</protein>
<proteinExistence type="predicted"/>
<accession>A0A9X6NF23</accession>
<comment type="caution">
    <text evidence="3">The sequence shown here is derived from an EMBL/GenBank/DDBJ whole genome shotgun (WGS) entry which is preliminary data.</text>
</comment>
<evidence type="ECO:0000256" key="1">
    <source>
        <dbReference type="SAM" id="MobiDB-lite"/>
    </source>
</evidence>
<keyword evidence="4" id="KW-1185">Reference proteome</keyword>
<keyword evidence="2" id="KW-0472">Membrane</keyword>
<evidence type="ECO:0000256" key="2">
    <source>
        <dbReference type="SAM" id="Phobius"/>
    </source>
</evidence>
<name>A0A9X6NF23_HYPEX</name>
<feature type="transmembrane region" description="Helical" evidence="2">
    <location>
        <begin position="80"/>
        <end position="97"/>
    </location>
</feature>
<keyword evidence="2" id="KW-1133">Transmembrane helix</keyword>
<gene>
    <name evidence="3" type="ORF">BV898_16048</name>
</gene>
<dbReference type="AlphaFoldDB" id="A0A9X6NF23"/>
<evidence type="ECO:0000313" key="3">
    <source>
        <dbReference type="EMBL" id="OWA51571.1"/>
    </source>
</evidence>
<reference evidence="4" key="1">
    <citation type="submission" date="2017-01" db="EMBL/GenBank/DDBJ databases">
        <title>Comparative genomics of anhydrobiosis in the tardigrade Hypsibius dujardini.</title>
        <authorList>
            <person name="Yoshida Y."/>
            <person name="Koutsovoulos G."/>
            <person name="Laetsch D."/>
            <person name="Stevens L."/>
            <person name="Kumar S."/>
            <person name="Horikawa D."/>
            <person name="Ishino K."/>
            <person name="Komine S."/>
            <person name="Tomita M."/>
            <person name="Blaxter M."/>
            <person name="Arakawa K."/>
        </authorList>
    </citation>
    <scope>NUCLEOTIDE SEQUENCE [LARGE SCALE GENOMIC DNA]</scope>
    <source>
        <strain evidence="4">Z151</strain>
    </source>
</reference>
<keyword evidence="2" id="KW-0812">Transmembrane</keyword>
<dbReference type="Proteomes" id="UP000192578">
    <property type="component" value="Unassembled WGS sequence"/>
</dbReference>
<feature type="compositionally biased region" description="Basic and acidic residues" evidence="1">
    <location>
        <begin position="22"/>
        <end position="34"/>
    </location>
</feature>
<feature type="transmembrane region" description="Helical" evidence="2">
    <location>
        <begin position="118"/>
        <end position="135"/>
    </location>
</feature>
<sequence length="138" mass="15528">MGRIRKDPPVGQESTETVSAGEEIRSACAPRDEDSRPFGKVAWDYARDHPSVGLFGSNVSSIVSEVVKKNFKFTHQPRDFFIAFLLLAHSAFFLCTIREINATYRHWNPTEVKKWRVIISYAVCALVIAMSFTSAPCT</sequence>
<feature type="region of interest" description="Disordered" evidence="1">
    <location>
        <begin position="1"/>
        <end position="34"/>
    </location>
</feature>
<evidence type="ECO:0000313" key="4">
    <source>
        <dbReference type="Proteomes" id="UP000192578"/>
    </source>
</evidence>
<dbReference type="EMBL" id="MTYJ01000231">
    <property type="protein sequence ID" value="OWA51571.1"/>
    <property type="molecule type" value="Genomic_DNA"/>
</dbReference>